<comment type="subcellular location">
    <subcellularLocation>
        <location evidence="1">Nucleus</location>
    </subcellularLocation>
</comment>
<dbReference type="FunFam" id="1.10.510.10:FF:000323">
    <property type="entry name" value="TP53-regulating kinase, putative"/>
    <property type="match status" value="1"/>
</dbReference>
<evidence type="ECO:0000256" key="2">
    <source>
        <dbReference type="ARBA" id="ARBA00010630"/>
    </source>
</evidence>
<evidence type="ECO:0000256" key="3">
    <source>
        <dbReference type="ARBA" id="ARBA00012513"/>
    </source>
</evidence>
<evidence type="ECO:0000313" key="19">
    <source>
        <dbReference type="Proteomes" id="UP000001064"/>
    </source>
</evidence>
<dbReference type="SMART" id="SM00220">
    <property type="entry name" value="S_TKc"/>
    <property type="match status" value="1"/>
</dbReference>
<feature type="transmembrane region" description="Helical" evidence="16">
    <location>
        <begin position="844"/>
        <end position="864"/>
    </location>
</feature>
<dbReference type="SUPFAM" id="SSF56112">
    <property type="entry name" value="Protein kinase-like (PK-like)"/>
    <property type="match status" value="1"/>
</dbReference>
<dbReference type="Pfam" id="PF00069">
    <property type="entry name" value="Pkinase"/>
    <property type="match status" value="1"/>
</dbReference>
<keyword evidence="7" id="KW-0819">tRNA processing</keyword>
<evidence type="ECO:0000256" key="11">
    <source>
        <dbReference type="ARBA" id="ARBA00022840"/>
    </source>
</evidence>
<organism evidence="18 19">
    <name type="scientific">Dictyostelium purpureum</name>
    <name type="common">Slime mold</name>
    <dbReference type="NCBI Taxonomy" id="5786"/>
    <lineage>
        <taxon>Eukaryota</taxon>
        <taxon>Amoebozoa</taxon>
        <taxon>Evosea</taxon>
        <taxon>Eumycetozoa</taxon>
        <taxon>Dictyostelia</taxon>
        <taxon>Dictyosteliales</taxon>
        <taxon>Dictyosteliaceae</taxon>
        <taxon>Dictyostelium</taxon>
    </lineage>
</organism>
<evidence type="ECO:0000256" key="10">
    <source>
        <dbReference type="ARBA" id="ARBA00022801"/>
    </source>
</evidence>
<dbReference type="InterPro" id="IPR057228">
    <property type="entry name" value="DUF7906"/>
</dbReference>
<gene>
    <name evidence="18" type="ORF">DICPUDRAFT_151859</name>
</gene>
<evidence type="ECO:0000256" key="6">
    <source>
        <dbReference type="ARBA" id="ARBA00022679"/>
    </source>
</evidence>
<feature type="region of interest" description="Disordered" evidence="15">
    <location>
        <begin position="1"/>
        <end position="32"/>
    </location>
</feature>
<evidence type="ECO:0000256" key="1">
    <source>
        <dbReference type="ARBA" id="ARBA00004123"/>
    </source>
</evidence>
<comment type="catalytic activity">
    <reaction evidence="14">
        <text>L-seryl-[protein] + ATP = O-phospho-L-seryl-[protein] + ADP + H(+)</text>
        <dbReference type="Rhea" id="RHEA:17989"/>
        <dbReference type="Rhea" id="RHEA-COMP:9863"/>
        <dbReference type="Rhea" id="RHEA-COMP:11604"/>
        <dbReference type="ChEBI" id="CHEBI:15378"/>
        <dbReference type="ChEBI" id="CHEBI:29999"/>
        <dbReference type="ChEBI" id="CHEBI:30616"/>
        <dbReference type="ChEBI" id="CHEBI:83421"/>
        <dbReference type="ChEBI" id="CHEBI:456216"/>
        <dbReference type="EC" id="2.7.11.1"/>
    </reaction>
</comment>
<dbReference type="InterPro" id="IPR011009">
    <property type="entry name" value="Kinase-like_dom_sf"/>
</dbReference>
<evidence type="ECO:0000256" key="12">
    <source>
        <dbReference type="ARBA" id="ARBA00023242"/>
    </source>
</evidence>
<dbReference type="PROSITE" id="PS50011">
    <property type="entry name" value="PROTEIN_KINASE_DOM"/>
    <property type="match status" value="1"/>
</dbReference>
<evidence type="ECO:0000256" key="13">
    <source>
        <dbReference type="ARBA" id="ARBA00047899"/>
    </source>
</evidence>
<dbReference type="GO" id="GO:0016787">
    <property type="term" value="F:hydrolase activity"/>
    <property type="evidence" value="ECO:0007669"/>
    <property type="project" value="UniProtKB-KW"/>
</dbReference>
<evidence type="ECO:0000256" key="4">
    <source>
        <dbReference type="ARBA" id="ARBA00022527"/>
    </source>
</evidence>
<keyword evidence="16" id="KW-0812">Transmembrane</keyword>
<evidence type="ECO:0000256" key="16">
    <source>
        <dbReference type="SAM" id="Phobius"/>
    </source>
</evidence>
<keyword evidence="9" id="KW-0418">Kinase</keyword>
<dbReference type="GeneID" id="10500825"/>
<feature type="compositionally biased region" description="Low complexity" evidence="15">
    <location>
        <begin position="10"/>
        <end position="24"/>
    </location>
</feature>
<dbReference type="eggNOG" id="KOG3087">
    <property type="taxonomic scope" value="Eukaryota"/>
</dbReference>
<dbReference type="GO" id="GO:0000408">
    <property type="term" value="C:EKC/KEOPS complex"/>
    <property type="evidence" value="ECO:0007669"/>
    <property type="project" value="UniProtKB-ARBA"/>
</dbReference>
<dbReference type="GO" id="GO:0005634">
    <property type="term" value="C:nucleus"/>
    <property type="evidence" value="ECO:0007669"/>
    <property type="project" value="UniProtKB-SubCell"/>
</dbReference>
<dbReference type="PANTHER" id="PTHR31515">
    <property type="entry name" value="TRANSMEMBRANE PROTEIN-RELATED"/>
    <property type="match status" value="1"/>
</dbReference>
<sequence length="873" mass="100600">MDSTMTDIDNSSQNSNSNSNNNSENIEDVKSINGKNNNISTNVAKLEDIGTLISQGAEAKTFVIDLYGLKCIVKERFVKAYRHPTIDQKISSKRILQEVRSLNKCKKKGIDCPSLYLVDTKLNRIYMEFIEGETVKQFLYTNQSKSEQEERVLNVMNEIGKQISSIHDMGLVHGDLTTSNMLLRPNLNPLSEKDQLVFIDFGLSYVSNYVEDKAVDLYVLERAFISTHPNSEILFKNVLNSYEKNGPNPKEASIVIQKLNQVRLRGRKKLAFVEHNIQIDVKLLGFDSTEHEELERLLNSLNNKINPLILFPKIQTIDLIKQNIKYKVISGSNSLFKLNEDIKDRVKGYISDNKHKSTLDPQCSVAPYDVVDNLVYQDFKDGDHQSYTIYIINSIFDRDDTHYKYTYSQMNSESIRELHNALNVIDHLCNVKMWQSKSENSSGNKGEGRYIWIDIGADSSEYGPHTKGTGLVTNEQLPQFYTKFTKKLYDISTFVYHTTKQLIATPIYQIPQEYGWRDLEIQLIMIHDHMVGLEEKSDLFDWDLIQKELSKIPLASGQKISFIKKEISMLNDLYASQTKLASLKTHHSALKGTQQYLDSKELHYWFKKHINRFIPEYQKDSLKTIIPIFLFDISYKEYLLLDRYHQSISFPDMVIATQTQGGLLKIDYQCDRQLAINSADATKPALQSLLSTVWGITPSHMVAHRDSRSIENNYVWSIGYNPSNMFTNHKELSFSQTDAAIRNLIYIDIISSIESLKSIVDHIGDDETWEEFTRSNPEITTIDQFFRNINSTIAEISNHLTLHKNQEAFKKIEKLQDLSNSMSQVIHKIHSTKHSYLECEKPTFLLPEFLSIVFTTTVIIYFLYKVILKSINL</sequence>
<keyword evidence="16" id="KW-1133">Transmembrane helix</keyword>
<keyword evidence="6" id="KW-0808">Transferase</keyword>
<dbReference type="Gene3D" id="1.10.510.10">
    <property type="entry name" value="Transferase(Phosphotransferase) domain 1"/>
    <property type="match status" value="1"/>
</dbReference>
<keyword evidence="10" id="KW-0378">Hydrolase</keyword>
<keyword evidence="4" id="KW-0723">Serine/threonine-protein kinase</keyword>
<keyword evidence="11" id="KW-0067">ATP-binding</keyword>
<dbReference type="InterPro" id="IPR000719">
    <property type="entry name" value="Prot_kinase_dom"/>
</dbReference>
<dbReference type="OrthoDB" id="18100at2759"/>
<keyword evidence="16" id="KW-0472">Membrane</keyword>
<evidence type="ECO:0000256" key="5">
    <source>
        <dbReference type="ARBA" id="ARBA00022553"/>
    </source>
</evidence>
<dbReference type="AlphaFoldDB" id="F0ZJY0"/>
<dbReference type="InterPro" id="IPR008266">
    <property type="entry name" value="Tyr_kinase_AS"/>
</dbReference>
<proteinExistence type="inferred from homology"/>
<dbReference type="GO" id="GO:0008033">
    <property type="term" value="P:tRNA processing"/>
    <property type="evidence" value="ECO:0007669"/>
    <property type="project" value="UniProtKB-KW"/>
</dbReference>
<keyword evidence="19" id="KW-1185">Reference proteome</keyword>
<evidence type="ECO:0000256" key="15">
    <source>
        <dbReference type="SAM" id="MobiDB-lite"/>
    </source>
</evidence>
<dbReference type="InterPro" id="IPR022495">
    <property type="entry name" value="Bud32"/>
</dbReference>
<evidence type="ECO:0000256" key="7">
    <source>
        <dbReference type="ARBA" id="ARBA00022694"/>
    </source>
</evidence>
<dbReference type="InParanoid" id="F0ZJY0"/>
<evidence type="ECO:0000256" key="14">
    <source>
        <dbReference type="ARBA" id="ARBA00048679"/>
    </source>
</evidence>
<name>F0ZJY0_DICPU</name>
<dbReference type="FunFam" id="3.30.200.20:FF:000201">
    <property type="entry name" value="TP53-regulating kinase isoform X1"/>
    <property type="match status" value="1"/>
</dbReference>
<keyword evidence="5" id="KW-0597">Phosphoprotein</keyword>
<protein>
    <recommendedName>
        <fullName evidence="3">non-specific serine/threonine protein kinase</fullName>
        <ecNumber evidence="3">2.7.11.1</ecNumber>
    </recommendedName>
</protein>
<dbReference type="KEGG" id="dpp:DICPUDRAFT_151859"/>
<keyword evidence="8" id="KW-0547">Nucleotide-binding</keyword>
<dbReference type="FunCoup" id="F0ZJY0">
    <property type="interactions" value="7"/>
</dbReference>
<accession>F0ZJY0</accession>
<comment type="similarity">
    <text evidence="2">Belongs to the protein kinase superfamily. BUD32 family.</text>
</comment>
<dbReference type="Proteomes" id="UP000001064">
    <property type="component" value="Unassembled WGS sequence"/>
</dbReference>
<evidence type="ECO:0000256" key="9">
    <source>
        <dbReference type="ARBA" id="ARBA00022777"/>
    </source>
</evidence>
<dbReference type="NCBIfam" id="TIGR03724">
    <property type="entry name" value="arch_bud32"/>
    <property type="match status" value="1"/>
</dbReference>
<dbReference type="VEuPathDB" id="AmoebaDB:DICPUDRAFT_151859"/>
<comment type="catalytic activity">
    <reaction evidence="13">
        <text>L-threonyl-[protein] + ATP = O-phospho-L-threonyl-[protein] + ADP + H(+)</text>
        <dbReference type="Rhea" id="RHEA:46608"/>
        <dbReference type="Rhea" id="RHEA-COMP:11060"/>
        <dbReference type="Rhea" id="RHEA-COMP:11605"/>
        <dbReference type="ChEBI" id="CHEBI:15378"/>
        <dbReference type="ChEBI" id="CHEBI:30013"/>
        <dbReference type="ChEBI" id="CHEBI:30616"/>
        <dbReference type="ChEBI" id="CHEBI:61977"/>
        <dbReference type="ChEBI" id="CHEBI:456216"/>
        <dbReference type="EC" id="2.7.11.1"/>
    </reaction>
</comment>
<dbReference type="PANTHER" id="PTHR31515:SF4">
    <property type="entry name" value="TRANSMEMBRANE PROTEIN"/>
    <property type="match status" value="1"/>
</dbReference>
<dbReference type="RefSeq" id="XP_003287725.1">
    <property type="nucleotide sequence ID" value="XM_003287677.1"/>
</dbReference>
<keyword evidence="12" id="KW-0539">Nucleus</keyword>
<dbReference type="GO" id="GO:0004674">
    <property type="term" value="F:protein serine/threonine kinase activity"/>
    <property type="evidence" value="ECO:0007669"/>
    <property type="project" value="UniProtKB-KW"/>
</dbReference>
<dbReference type="STRING" id="5786.F0ZJY0"/>
<dbReference type="EMBL" id="GL871048">
    <property type="protein sequence ID" value="EGC35773.1"/>
    <property type="molecule type" value="Genomic_DNA"/>
</dbReference>
<dbReference type="EC" id="2.7.11.1" evidence="3"/>
<dbReference type="OMA" id="SKELHYW"/>
<evidence type="ECO:0000259" key="17">
    <source>
        <dbReference type="PROSITE" id="PS50011"/>
    </source>
</evidence>
<evidence type="ECO:0000313" key="18">
    <source>
        <dbReference type="EMBL" id="EGC35773.1"/>
    </source>
</evidence>
<dbReference type="GO" id="GO:0005524">
    <property type="term" value="F:ATP binding"/>
    <property type="evidence" value="ECO:0007669"/>
    <property type="project" value="UniProtKB-KW"/>
</dbReference>
<feature type="domain" description="Protein kinase" evidence="17">
    <location>
        <begin position="47"/>
        <end position="369"/>
    </location>
</feature>
<dbReference type="Gene3D" id="3.30.200.20">
    <property type="entry name" value="Phosphorylase Kinase, domain 1"/>
    <property type="match status" value="1"/>
</dbReference>
<evidence type="ECO:0000256" key="8">
    <source>
        <dbReference type="ARBA" id="ARBA00022741"/>
    </source>
</evidence>
<reference evidence="19" key="1">
    <citation type="journal article" date="2011" name="Genome Biol.">
        <title>Comparative genomics of the social amoebae Dictyostelium discoideum and Dictyostelium purpureum.</title>
        <authorList>
            <consortium name="US DOE Joint Genome Institute (JGI-PGF)"/>
            <person name="Sucgang R."/>
            <person name="Kuo A."/>
            <person name="Tian X."/>
            <person name="Salerno W."/>
            <person name="Parikh A."/>
            <person name="Feasley C.L."/>
            <person name="Dalin E."/>
            <person name="Tu H."/>
            <person name="Huang E."/>
            <person name="Barry K."/>
            <person name="Lindquist E."/>
            <person name="Shapiro H."/>
            <person name="Bruce D."/>
            <person name="Schmutz J."/>
            <person name="Salamov A."/>
            <person name="Fey P."/>
            <person name="Gaudet P."/>
            <person name="Anjard C."/>
            <person name="Babu M.M."/>
            <person name="Basu S."/>
            <person name="Bushmanova Y."/>
            <person name="van der Wel H."/>
            <person name="Katoh-Kurasawa M."/>
            <person name="Dinh C."/>
            <person name="Coutinho P.M."/>
            <person name="Saito T."/>
            <person name="Elias M."/>
            <person name="Schaap P."/>
            <person name="Kay R.R."/>
            <person name="Henrissat B."/>
            <person name="Eichinger L."/>
            <person name="Rivero F."/>
            <person name="Putnam N.H."/>
            <person name="West C.M."/>
            <person name="Loomis W.F."/>
            <person name="Chisholm R.L."/>
            <person name="Shaulsky G."/>
            <person name="Strassmann J.E."/>
            <person name="Queller D.C."/>
            <person name="Kuspa A."/>
            <person name="Grigoriev I.V."/>
        </authorList>
    </citation>
    <scope>NUCLEOTIDE SEQUENCE [LARGE SCALE GENOMIC DNA]</scope>
    <source>
        <strain evidence="19">QSDP1</strain>
    </source>
</reference>
<dbReference type="PROSITE" id="PS00109">
    <property type="entry name" value="PROTEIN_KINASE_TYR"/>
    <property type="match status" value="1"/>
</dbReference>
<dbReference type="Pfam" id="PF25483">
    <property type="entry name" value="DUF7906"/>
    <property type="match status" value="1"/>
</dbReference>